<feature type="compositionally biased region" description="Polar residues" evidence="1">
    <location>
        <begin position="79"/>
        <end position="93"/>
    </location>
</feature>
<feature type="compositionally biased region" description="Pro residues" evidence="1">
    <location>
        <begin position="66"/>
        <end position="76"/>
    </location>
</feature>
<feature type="region of interest" description="Disordered" evidence="1">
    <location>
        <begin position="62"/>
        <end position="95"/>
    </location>
</feature>
<feature type="region of interest" description="Disordered" evidence="1">
    <location>
        <begin position="147"/>
        <end position="173"/>
    </location>
</feature>
<keyword evidence="2" id="KW-0812">Transmembrane</keyword>
<protein>
    <submittedName>
        <fullName evidence="3">Uncharacterized protein</fullName>
    </submittedName>
</protein>
<dbReference type="AlphaFoldDB" id="A0A9P6AHG1"/>
<feature type="compositionally biased region" description="Polar residues" evidence="1">
    <location>
        <begin position="152"/>
        <end position="163"/>
    </location>
</feature>
<evidence type="ECO:0000256" key="1">
    <source>
        <dbReference type="SAM" id="MobiDB-lite"/>
    </source>
</evidence>
<sequence>MHLEVYFESRPNSSYWGQLAGFLLGIVGFILSASAVVLKMIDPVVPEPVDSAQITEYFKARSAERLPPPPPLPPAEPSISTDSLDSFSPSTPSDIIDRPLVTRHVTFHVQAGDLDAQSFGAPDMMAPLRPKRRLFHRSATVAGAPSVLAEAQDSTPADTSASAGPSRPPHITQIHHIPPHRILLHNLTPIYAATERPSKPPLLSRTPSAKRSMCPSKKLAMKPPPLRTAYTYTFVSVETPKSEEEDISEPFSSTSPMRPGYPRGRTTYEGRRVASDPIPMPVFTPLAPSATSPSSAVLAARLQACRALEGSRGRRMSTPPRPSTEAFGVGRDERSLRSSLPPPERPLDPIIPLARPYNIINCFQLYFGTP</sequence>
<evidence type="ECO:0000313" key="4">
    <source>
        <dbReference type="Proteomes" id="UP000886523"/>
    </source>
</evidence>
<accession>A0A9P6AHG1</accession>
<feature type="region of interest" description="Disordered" evidence="1">
    <location>
        <begin position="310"/>
        <end position="348"/>
    </location>
</feature>
<keyword evidence="2" id="KW-0472">Membrane</keyword>
<evidence type="ECO:0000256" key="2">
    <source>
        <dbReference type="SAM" id="Phobius"/>
    </source>
</evidence>
<organism evidence="3 4">
    <name type="scientific">Hydnum rufescens UP504</name>
    <dbReference type="NCBI Taxonomy" id="1448309"/>
    <lineage>
        <taxon>Eukaryota</taxon>
        <taxon>Fungi</taxon>
        <taxon>Dikarya</taxon>
        <taxon>Basidiomycota</taxon>
        <taxon>Agaricomycotina</taxon>
        <taxon>Agaricomycetes</taxon>
        <taxon>Cantharellales</taxon>
        <taxon>Hydnaceae</taxon>
        <taxon>Hydnum</taxon>
    </lineage>
</organism>
<dbReference type="Proteomes" id="UP000886523">
    <property type="component" value="Unassembled WGS sequence"/>
</dbReference>
<dbReference type="EMBL" id="MU129132">
    <property type="protein sequence ID" value="KAF9505910.1"/>
    <property type="molecule type" value="Genomic_DNA"/>
</dbReference>
<feature type="region of interest" description="Disordered" evidence="1">
    <location>
        <begin position="241"/>
        <end position="262"/>
    </location>
</feature>
<keyword evidence="2" id="KW-1133">Transmembrane helix</keyword>
<evidence type="ECO:0000313" key="3">
    <source>
        <dbReference type="EMBL" id="KAF9505910.1"/>
    </source>
</evidence>
<name>A0A9P6AHG1_9AGAM</name>
<comment type="caution">
    <text evidence="3">The sequence shown here is derived from an EMBL/GenBank/DDBJ whole genome shotgun (WGS) entry which is preliminary data.</text>
</comment>
<feature type="transmembrane region" description="Helical" evidence="2">
    <location>
        <begin position="15"/>
        <end position="38"/>
    </location>
</feature>
<gene>
    <name evidence="3" type="ORF">BS47DRAFT_1353489</name>
</gene>
<reference evidence="3" key="1">
    <citation type="journal article" date="2020" name="Nat. Commun.">
        <title>Large-scale genome sequencing of mycorrhizal fungi provides insights into the early evolution of symbiotic traits.</title>
        <authorList>
            <person name="Miyauchi S."/>
            <person name="Kiss E."/>
            <person name="Kuo A."/>
            <person name="Drula E."/>
            <person name="Kohler A."/>
            <person name="Sanchez-Garcia M."/>
            <person name="Morin E."/>
            <person name="Andreopoulos B."/>
            <person name="Barry K.W."/>
            <person name="Bonito G."/>
            <person name="Buee M."/>
            <person name="Carver A."/>
            <person name="Chen C."/>
            <person name="Cichocki N."/>
            <person name="Clum A."/>
            <person name="Culley D."/>
            <person name="Crous P.W."/>
            <person name="Fauchery L."/>
            <person name="Girlanda M."/>
            <person name="Hayes R.D."/>
            <person name="Keri Z."/>
            <person name="LaButti K."/>
            <person name="Lipzen A."/>
            <person name="Lombard V."/>
            <person name="Magnuson J."/>
            <person name="Maillard F."/>
            <person name="Murat C."/>
            <person name="Nolan M."/>
            <person name="Ohm R.A."/>
            <person name="Pangilinan J."/>
            <person name="Pereira M.F."/>
            <person name="Perotto S."/>
            <person name="Peter M."/>
            <person name="Pfister S."/>
            <person name="Riley R."/>
            <person name="Sitrit Y."/>
            <person name="Stielow J.B."/>
            <person name="Szollosi G."/>
            <person name="Zifcakova L."/>
            <person name="Stursova M."/>
            <person name="Spatafora J.W."/>
            <person name="Tedersoo L."/>
            <person name="Vaario L.M."/>
            <person name="Yamada A."/>
            <person name="Yan M."/>
            <person name="Wang P."/>
            <person name="Xu J."/>
            <person name="Bruns T."/>
            <person name="Baldrian P."/>
            <person name="Vilgalys R."/>
            <person name="Dunand C."/>
            <person name="Henrissat B."/>
            <person name="Grigoriev I.V."/>
            <person name="Hibbett D."/>
            <person name="Nagy L.G."/>
            <person name="Martin F.M."/>
        </authorList>
    </citation>
    <scope>NUCLEOTIDE SEQUENCE</scope>
    <source>
        <strain evidence="3">UP504</strain>
    </source>
</reference>
<proteinExistence type="predicted"/>
<feature type="region of interest" description="Disordered" evidence="1">
    <location>
        <begin position="195"/>
        <end position="222"/>
    </location>
</feature>
<keyword evidence="4" id="KW-1185">Reference proteome</keyword>